<keyword evidence="4" id="KW-1185">Reference proteome</keyword>
<keyword evidence="2" id="KW-0472">Membrane</keyword>
<accession>A0A5B8LUI0</accession>
<dbReference type="AlphaFoldDB" id="A0A5B8LUI0"/>
<reference evidence="3 4" key="1">
    <citation type="submission" date="2019-07" db="EMBL/GenBank/DDBJ databases">
        <title>Full genome sequence of Devosia sp. Gsoil 520.</title>
        <authorList>
            <person name="Im W.-T."/>
        </authorList>
    </citation>
    <scope>NUCLEOTIDE SEQUENCE [LARGE SCALE GENOMIC DNA]</scope>
    <source>
        <strain evidence="3 4">Gsoil 520</strain>
    </source>
</reference>
<gene>
    <name evidence="3" type="ORF">FPZ08_12015</name>
</gene>
<keyword evidence="2" id="KW-1133">Transmembrane helix</keyword>
<organism evidence="3 4">
    <name type="scientific">Devosia ginsengisoli</name>
    <dbReference type="NCBI Taxonomy" id="400770"/>
    <lineage>
        <taxon>Bacteria</taxon>
        <taxon>Pseudomonadati</taxon>
        <taxon>Pseudomonadota</taxon>
        <taxon>Alphaproteobacteria</taxon>
        <taxon>Hyphomicrobiales</taxon>
        <taxon>Devosiaceae</taxon>
        <taxon>Devosia</taxon>
    </lineage>
</organism>
<dbReference type="EMBL" id="CP042304">
    <property type="protein sequence ID" value="QDZ11425.1"/>
    <property type="molecule type" value="Genomic_DNA"/>
</dbReference>
<evidence type="ECO:0000256" key="2">
    <source>
        <dbReference type="SAM" id="Phobius"/>
    </source>
</evidence>
<feature type="region of interest" description="Disordered" evidence="1">
    <location>
        <begin position="1"/>
        <end position="20"/>
    </location>
</feature>
<proteinExistence type="predicted"/>
<dbReference type="Proteomes" id="UP000315364">
    <property type="component" value="Chromosome"/>
</dbReference>
<keyword evidence="2" id="KW-0812">Transmembrane</keyword>
<sequence length="59" mass="5917">MARNVTRSGNSAGGFGQQPDTIGNGVLILLLGVAAWGVTLLLGSGIWQCLAALLAQPPA</sequence>
<dbReference type="KEGG" id="dea:FPZ08_12015"/>
<name>A0A5B8LUI0_9HYPH</name>
<feature type="transmembrane region" description="Helical" evidence="2">
    <location>
        <begin position="26"/>
        <end position="55"/>
    </location>
</feature>
<evidence type="ECO:0000313" key="4">
    <source>
        <dbReference type="Proteomes" id="UP000315364"/>
    </source>
</evidence>
<dbReference type="RefSeq" id="WP_146290247.1">
    <property type="nucleotide sequence ID" value="NZ_CP042304.1"/>
</dbReference>
<feature type="compositionally biased region" description="Polar residues" evidence="1">
    <location>
        <begin position="1"/>
        <end position="10"/>
    </location>
</feature>
<protein>
    <submittedName>
        <fullName evidence="3">Uncharacterized protein</fullName>
    </submittedName>
</protein>
<evidence type="ECO:0000256" key="1">
    <source>
        <dbReference type="SAM" id="MobiDB-lite"/>
    </source>
</evidence>
<evidence type="ECO:0000313" key="3">
    <source>
        <dbReference type="EMBL" id="QDZ11425.1"/>
    </source>
</evidence>